<reference evidence="3 4" key="1">
    <citation type="submission" date="2018-05" db="EMBL/GenBank/DDBJ databases">
        <title>Genetic diversity of glacier-inhabiting Cryobacterium bacteria in China and description of Cryobacterium mengkeensis sp. nov. and Arthrobacter glacialis sp. nov.</title>
        <authorList>
            <person name="Liu Q."/>
            <person name="Xin Y.-H."/>
        </authorList>
    </citation>
    <scope>NUCLEOTIDE SEQUENCE [LARGE SCALE GENOMIC DNA]</scope>
    <source>
        <strain evidence="3 4">B7</strain>
    </source>
</reference>
<dbReference type="InterPro" id="IPR022537">
    <property type="entry name" value="TRSP_dom"/>
</dbReference>
<dbReference type="InterPro" id="IPR041688">
    <property type="entry name" value="PRTase_2"/>
</dbReference>
<dbReference type="AlphaFoldDB" id="A0A2V5IU12"/>
<name>A0A2V5IU12_9MICC</name>
<dbReference type="InterPro" id="IPR011214">
    <property type="entry name" value="UCP020967"/>
</dbReference>
<comment type="caution">
    <text evidence="3">The sequence shown here is derived from an EMBL/GenBank/DDBJ whole genome shotgun (WGS) entry which is preliminary data.</text>
</comment>
<evidence type="ECO:0000259" key="1">
    <source>
        <dbReference type="Pfam" id="PF12500"/>
    </source>
</evidence>
<dbReference type="EMBL" id="QJVC01000001">
    <property type="protein sequence ID" value="PYI39998.1"/>
    <property type="molecule type" value="Genomic_DNA"/>
</dbReference>
<dbReference type="RefSeq" id="WP_110483325.1">
    <property type="nucleotide sequence ID" value="NZ_QJVC01000001.1"/>
</dbReference>
<dbReference type="CDD" id="cd06223">
    <property type="entry name" value="PRTases_typeI"/>
    <property type="match status" value="1"/>
</dbReference>
<evidence type="ECO:0000259" key="2">
    <source>
        <dbReference type="Pfam" id="PF15609"/>
    </source>
</evidence>
<dbReference type="InterPro" id="IPR000836">
    <property type="entry name" value="PRTase_dom"/>
</dbReference>
<dbReference type="OrthoDB" id="56827at2"/>
<dbReference type="Pfam" id="PF15609">
    <property type="entry name" value="PRTase_2"/>
    <property type="match status" value="1"/>
</dbReference>
<keyword evidence="4" id="KW-1185">Reference proteome</keyword>
<proteinExistence type="predicted"/>
<dbReference type="InterPro" id="IPR029057">
    <property type="entry name" value="PRTase-like"/>
</dbReference>
<gene>
    <name evidence="3" type="ORF">CVS30_00205</name>
</gene>
<sequence length="476" mass="49077">MSTAPDLSWSGAYLADVLGIEIHSDPASHVAIEDLVGLALRRNPKRAHLLVSQVLAKHVPTEPALVMAAGELLGAFVAQELSLLKSADGLTAAAAALTEVLQSPTGQRRDVIATLAAQVAPLRTVVPDAVVIGYAETATGLGRLVANALGSYYIHSTRMATPGVAPVAGFEEGHSHATSHAMVPTDPRWLDGAGPVILVDDELSTGSTVINTIRELHALVPHSVYIVAALIDLRSTEDRARFDALAAELGCHISVAALGTGRIELGEDILGRAAALIEGLPQGAIASDNNYSAHTLELSSNGIAGVRSDRFGNVGAPSQDTIDAIAERLAHELSAQADAGPLAIVGCEENMFLPLAVATALGELLPEATVLFSTTTRSPIVPIDRPDYAIASALSFASHDLCNDGPGIRFAYNLSGSQQRPGTLVVFPEPGIGQAELDTSSVAGLPTMGAALGAVADLVVVLLPADLPGTPRKANS</sequence>
<dbReference type="Proteomes" id="UP000247980">
    <property type="component" value="Unassembled WGS sequence"/>
</dbReference>
<feature type="domain" description="TRSP" evidence="1">
    <location>
        <begin position="310"/>
        <end position="427"/>
    </location>
</feature>
<organism evidence="3 4">
    <name type="scientific">Arthrobacter psychrolactophilus</name>
    <dbReference type="NCBI Taxonomy" id="92442"/>
    <lineage>
        <taxon>Bacteria</taxon>
        <taxon>Bacillati</taxon>
        <taxon>Actinomycetota</taxon>
        <taxon>Actinomycetes</taxon>
        <taxon>Micrococcales</taxon>
        <taxon>Micrococcaceae</taxon>
        <taxon>Arthrobacter</taxon>
    </lineage>
</organism>
<dbReference type="Pfam" id="PF12500">
    <property type="entry name" value="TRSP"/>
    <property type="match status" value="1"/>
</dbReference>
<feature type="domain" description="Orotate phosphoribosyltransferase-like" evidence="2">
    <location>
        <begin position="35"/>
        <end position="261"/>
    </location>
</feature>
<dbReference type="PIRSF" id="PIRSF020967">
    <property type="entry name" value="UCP020967"/>
    <property type="match status" value="1"/>
</dbReference>
<evidence type="ECO:0000313" key="3">
    <source>
        <dbReference type="EMBL" id="PYI39998.1"/>
    </source>
</evidence>
<evidence type="ECO:0008006" key="5">
    <source>
        <dbReference type="Google" id="ProtNLM"/>
    </source>
</evidence>
<evidence type="ECO:0000313" key="4">
    <source>
        <dbReference type="Proteomes" id="UP000247980"/>
    </source>
</evidence>
<accession>A0A2V5IU12</accession>
<dbReference type="Gene3D" id="3.40.50.2020">
    <property type="match status" value="1"/>
</dbReference>
<protein>
    <recommendedName>
        <fullName evidence="5">Phosphoribosyltransferase</fullName>
    </recommendedName>
</protein>
<dbReference type="SUPFAM" id="SSF53271">
    <property type="entry name" value="PRTase-like"/>
    <property type="match status" value="1"/>
</dbReference>